<dbReference type="SUPFAM" id="SSF143744">
    <property type="entry name" value="GlcG-like"/>
    <property type="match status" value="1"/>
</dbReference>
<name>A0ABP8DWY5_9MICO</name>
<dbReference type="RefSeq" id="WP_344793094.1">
    <property type="nucleotide sequence ID" value="NZ_BAABAU010000001.1"/>
</dbReference>
<evidence type="ECO:0000313" key="1">
    <source>
        <dbReference type="EMBL" id="GAA4264498.1"/>
    </source>
</evidence>
<comment type="caution">
    <text evidence="1">The sequence shown here is derived from an EMBL/GenBank/DDBJ whole genome shotgun (WGS) entry which is preliminary data.</text>
</comment>
<accession>A0ABP8DWY5</accession>
<dbReference type="InterPro" id="IPR038084">
    <property type="entry name" value="PduO/GlcC-like_sf"/>
</dbReference>
<protein>
    <submittedName>
        <fullName evidence="1">Heme-degrading domain-containing protein</fullName>
    </submittedName>
</protein>
<dbReference type="InterPro" id="IPR010371">
    <property type="entry name" value="YBR137W-like"/>
</dbReference>
<dbReference type="PANTHER" id="PTHR28255">
    <property type="match status" value="1"/>
</dbReference>
<dbReference type="InterPro" id="IPR005624">
    <property type="entry name" value="PduO/GlcC-like"/>
</dbReference>
<dbReference type="Pfam" id="PF03928">
    <property type="entry name" value="HbpS-like"/>
    <property type="match status" value="1"/>
</dbReference>
<sequence>MTTPDDLPTFTADQIEEQLRELVFESFDQEAAYSLGTLAAEIVRERGFALAVQVVIGDHIVYKAALGGVEQGTTDWLRRKANVAVEAGVPSLLVRRRAEARGEEPFEDTDHASHGGAFPILVDGEVVGTITGSGQPDVVDHDVVVSALRSYLAN</sequence>
<organism evidence="1 2">
    <name type="scientific">Frondihabitans peucedani</name>
    <dbReference type="NCBI Taxonomy" id="598626"/>
    <lineage>
        <taxon>Bacteria</taxon>
        <taxon>Bacillati</taxon>
        <taxon>Actinomycetota</taxon>
        <taxon>Actinomycetes</taxon>
        <taxon>Micrococcales</taxon>
        <taxon>Microbacteriaceae</taxon>
        <taxon>Frondihabitans</taxon>
    </lineage>
</organism>
<reference evidence="2" key="1">
    <citation type="journal article" date="2019" name="Int. J. Syst. Evol. Microbiol.">
        <title>The Global Catalogue of Microorganisms (GCM) 10K type strain sequencing project: providing services to taxonomists for standard genome sequencing and annotation.</title>
        <authorList>
            <consortium name="The Broad Institute Genomics Platform"/>
            <consortium name="The Broad Institute Genome Sequencing Center for Infectious Disease"/>
            <person name="Wu L."/>
            <person name="Ma J."/>
        </authorList>
    </citation>
    <scope>NUCLEOTIDE SEQUENCE [LARGE SCALE GENOMIC DNA]</scope>
    <source>
        <strain evidence="2">JCM 17442</strain>
    </source>
</reference>
<dbReference type="EMBL" id="BAABAU010000001">
    <property type="protein sequence ID" value="GAA4264498.1"/>
    <property type="molecule type" value="Genomic_DNA"/>
</dbReference>
<gene>
    <name evidence="1" type="ORF">GCM10022256_01100</name>
</gene>
<proteinExistence type="predicted"/>
<evidence type="ECO:0000313" key="2">
    <source>
        <dbReference type="Proteomes" id="UP001501594"/>
    </source>
</evidence>
<dbReference type="PANTHER" id="PTHR28255:SF1">
    <property type="entry name" value="UPF0303 PROTEIN YBR137W"/>
    <property type="match status" value="1"/>
</dbReference>
<dbReference type="Gene3D" id="3.30.450.150">
    <property type="entry name" value="Haem-degrading domain"/>
    <property type="match status" value="1"/>
</dbReference>
<dbReference type="Proteomes" id="UP001501594">
    <property type="component" value="Unassembled WGS sequence"/>
</dbReference>
<keyword evidence="2" id="KW-1185">Reference proteome</keyword>